<sequence>MTLSQEWADLKQFRFGDSPELADRLASLVVAGVKKATCSAVANGFEAALGEQQVVLSGEGRPVAVIETLSLDVLPFEKVTPAQAAQEGEGDLSYPYWRDAHEAYFQREGTYAPDMDVIFETFRLVAILDDDFAEGAEGEVKAERAEAHAAGYTALGADT</sequence>
<dbReference type="PATRIC" id="fig|1280951.3.peg.1123"/>
<proteinExistence type="predicted"/>
<dbReference type="InterPro" id="IPR015947">
    <property type="entry name" value="PUA-like_sf"/>
</dbReference>
<dbReference type="RefSeq" id="WP_011645464.1">
    <property type="nucleotide sequence ID" value="NZ_ARYI01000003.1"/>
</dbReference>
<evidence type="ECO:0000313" key="3">
    <source>
        <dbReference type="Proteomes" id="UP000025061"/>
    </source>
</evidence>
<name>A0A059FYE1_9PROT</name>
<dbReference type="OrthoDB" id="9807542at2"/>
<evidence type="ECO:0000259" key="1">
    <source>
        <dbReference type="SMART" id="SM01022"/>
    </source>
</evidence>
<comment type="caution">
    <text evidence="2">The sequence shown here is derived from an EMBL/GenBank/DDBJ whole genome shotgun (WGS) entry which is preliminary data.</text>
</comment>
<gene>
    <name evidence="2" type="ORF">HHI_05555</name>
</gene>
<dbReference type="SMART" id="SM01022">
    <property type="entry name" value="ASCH"/>
    <property type="match status" value="1"/>
</dbReference>
<accession>A0A059FYE1</accession>
<dbReference type="CDD" id="cd06553">
    <property type="entry name" value="ASCH_Ef3133_like"/>
    <property type="match status" value="1"/>
</dbReference>
<dbReference type="EMBL" id="ARYI01000003">
    <property type="protein sequence ID" value="KCZ95597.1"/>
    <property type="molecule type" value="Genomic_DNA"/>
</dbReference>
<dbReference type="PANTHER" id="PTHR39203">
    <property type="entry name" value="CYTOPLASMIC PROTEIN-RELATED"/>
    <property type="match status" value="1"/>
</dbReference>
<dbReference type="Gene3D" id="3.10.400.10">
    <property type="entry name" value="Sulfate adenylyltransferase"/>
    <property type="match status" value="1"/>
</dbReference>
<feature type="domain" description="ASCH" evidence="1">
    <location>
        <begin position="13"/>
        <end position="126"/>
    </location>
</feature>
<dbReference type="InterPro" id="IPR009326">
    <property type="entry name" value="DUF984"/>
</dbReference>
<evidence type="ECO:0000313" key="2">
    <source>
        <dbReference type="EMBL" id="KCZ95597.1"/>
    </source>
</evidence>
<dbReference type="AlphaFoldDB" id="A0A059FYE1"/>
<dbReference type="Pfam" id="PF04266">
    <property type="entry name" value="ASCH"/>
    <property type="match status" value="1"/>
</dbReference>
<keyword evidence="3" id="KW-1185">Reference proteome</keyword>
<dbReference type="PANTHER" id="PTHR39203:SF1">
    <property type="entry name" value="CYTOPLASMIC PROTEIN"/>
    <property type="match status" value="1"/>
</dbReference>
<dbReference type="InterPro" id="IPR007374">
    <property type="entry name" value="ASCH_domain"/>
</dbReference>
<protein>
    <recommendedName>
        <fullName evidence="1">ASCH domain-containing protein</fullName>
    </recommendedName>
</protein>
<dbReference type="Proteomes" id="UP000025061">
    <property type="component" value="Unassembled WGS sequence"/>
</dbReference>
<dbReference type="SUPFAM" id="SSF88697">
    <property type="entry name" value="PUA domain-like"/>
    <property type="match status" value="1"/>
</dbReference>
<reference evidence="2 3" key="1">
    <citation type="submission" date="2013-04" db="EMBL/GenBank/DDBJ databases">
        <title>Hyphomonas hirschiana VP5 Genome Sequencing.</title>
        <authorList>
            <person name="Lai Q."/>
            <person name="Shao Z."/>
        </authorList>
    </citation>
    <scope>NUCLEOTIDE SEQUENCE [LARGE SCALE GENOMIC DNA]</scope>
    <source>
        <strain evidence="2 3">VP5</strain>
    </source>
</reference>
<organism evidence="2 3">
    <name type="scientific">Hyphomonas hirschiana VP5</name>
    <dbReference type="NCBI Taxonomy" id="1280951"/>
    <lineage>
        <taxon>Bacteria</taxon>
        <taxon>Pseudomonadati</taxon>
        <taxon>Pseudomonadota</taxon>
        <taxon>Alphaproteobacteria</taxon>
        <taxon>Hyphomonadales</taxon>
        <taxon>Hyphomonadaceae</taxon>
        <taxon>Hyphomonas</taxon>
    </lineage>
</organism>